<evidence type="ECO:0000313" key="3">
    <source>
        <dbReference type="Proteomes" id="UP001172159"/>
    </source>
</evidence>
<dbReference type="Proteomes" id="UP001172159">
    <property type="component" value="Unassembled WGS sequence"/>
</dbReference>
<protein>
    <submittedName>
        <fullName evidence="2">Uncharacterized protein</fullName>
    </submittedName>
</protein>
<dbReference type="EMBL" id="JAUKTV010000006">
    <property type="protein sequence ID" value="KAK0736568.1"/>
    <property type="molecule type" value="Genomic_DNA"/>
</dbReference>
<keyword evidence="3" id="KW-1185">Reference proteome</keyword>
<reference evidence="2" key="1">
    <citation type="submission" date="2023-06" db="EMBL/GenBank/DDBJ databases">
        <title>Genome-scale phylogeny and comparative genomics of the fungal order Sordariales.</title>
        <authorList>
            <consortium name="Lawrence Berkeley National Laboratory"/>
            <person name="Hensen N."/>
            <person name="Bonometti L."/>
            <person name="Westerberg I."/>
            <person name="Brannstrom I.O."/>
            <person name="Guillou S."/>
            <person name="Cros-Aarteil S."/>
            <person name="Calhoun S."/>
            <person name="Haridas S."/>
            <person name="Kuo A."/>
            <person name="Mondo S."/>
            <person name="Pangilinan J."/>
            <person name="Riley R."/>
            <person name="Labutti K."/>
            <person name="Andreopoulos B."/>
            <person name="Lipzen A."/>
            <person name="Chen C."/>
            <person name="Yanf M."/>
            <person name="Daum C."/>
            <person name="Ng V."/>
            <person name="Clum A."/>
            <person name="Steindorff A."/>
            <person name="Ohm R."/>
            <person name="Martin F."/>
            <person name="Silar P."/>
            <person name="Natvig D."/>
            <person name="Lalanne C."/>
            <person name="Gautier V."/>
            <person name="Ament-Velasquez S.L."/>
            <person name="Kruys A."/>
            <person name="Hutchinson M.I."/>
            <person name="Powell A.J."/>
            <person name="Barry K."/>
            <person name="Miller A.N."/>
            <person name="Grigoriev I.V."/>
            <person name="Debuchy R."/>
            <person name="Gladieux P."/>
            <person name="Thoren M.H."/>
            <person name="Johannesson H."/>
        </authorList>
    </citation>
    <scope>NUCLEOTIDE SEQUENCE</scope>
    <source>
        <strain evidence="2">CBS 540.89</strain>
    </source>
</reference>
<comment type="caution">
    <text evidence="2">The sequence shown here is derived from an EMBL/GenBank/DDBJ whole genome shotgun (WGS) entry which is preliminary data.</text>
</comment>
<evidence type="ECO:0000256" key="1">
    <source>
        <dbReference type="SAM" id="MobiDB-lite"/>
    </source>
</evidence>
<sequence>MEYKVYSAQAPDDLRTWSKEHGDIQVVLQLNKRELMSSASKWTSRHLVAYRLLTRPEAPFLPTFETNHDEQCPVCTSEHSPQELDHTSVGIFIKKAPRDLCTKTEGELMRLHGGFFWAALARAARPELADQVKVHPQRERKQVHREGYINSASAIPGSSSPIQHSSSEFEADMDDLDEDVHEERRTKPEEVTVHLVTSFLQYALSLCLLPHASVASKTEVRPRVERKKTTVYISNNVPVTAEDDGGVCLMRQTELGWKVNNPYLALLEAKRAFRYIRFEETTGSYIPCVSNEHLAQYLGEAVITWKGNQEYLGNDVFLIAATNIFIRFIHFAFGRDYMEYLDAVDERTQIDLANNDDKDAFVYMHSTGWFDLQTQEGRRIALCHILALLRWHNAEDIRRQTVGYEPGDDSDYDDDSMDIGE</sequence>
<accession>A0AA40BLZ0</accession>
<evidence type="ECO:0000313" key="2">
    <source>
        <dbReference type="EMBL" id="KAK0736568.1"/>
    </source>
</evidence>
<feature type="region of interest" description="Disordered" evidence="1">
    <location>
        <begin position="402"/>
        <end position="421"/>
    </location>
</feature>
<organism evidence="2 3">
    <name type="scientific">Apiosordaria backusii</name>
    <dbReference type="NCBI Taxonomy" id="314023"/>
    <lineage>
        <taxon>Eukaryota</taxon>
        <taxon>Fungi</taxon>
        <taxon>Dikarya</taxon>
        <taxon>Ascomycota</taxon>
        <taxon>Pezizomycotina</taxon>
        <taxon>Sordariomycetes</taxon>
        <taxon>Sordariomycetidae</taxon>
        <taxon>Sordariales</taxon>
        <taxon>Lasiosphaeriaceae</taxon>
        <taxon>Apiosordaria</taxon>
    </lineage>
</organism>
<feature type="compositionally biased region" description="Acidic residues" evidence="1">
    <location>
        <begin position="406"/>
        <end position="421"/>
    </location>
</feature>
<feature type="region of interest" description="Disordered" evidence="1">
    <location>
        <begin position="151"/>
        <end position="174"/>
    </location>
</feature>
<dbReference type="AlphaFoldDB" id="A0AA40BLZ0"/>
<feature type="compositionally biased region" description="Low complexity" evidence="1">
    <location>
        <begin position="151"/>
        <end position="166"/>
    </location>
</feature>
<name>A0AA40BLZ0_9PEZI</name>
<gene>
    <name evidence="2" type="ORF">B0T21DRAFT_367191</name>
</gene>
<proteinExistence type="predicted"/>